<reference evidence="1" key="1">
    <citation type="submission" date="2020-03" db="EMBL/GenBank/DDBJ databases">
        <title>Draft Genome Sequence of Cylindrodendrum hubeiense.</title>
        <authorList>
            <person name="Buettner E."/>
            <person name="Kellner H."/>
        </authorList>
    </citation>
    <scope>NUCLEOTIDE SEQUENCE</scope>
    <source>
        <strain evidence="1">IHI 201604</strain>
    </source>
</reference>
<dbReference type="Proteomes" id="UP000722485">
    <property type="component" value="Unassembled WGS sequence"/>
</dbReference>
<proteinExistence type="predicted"/>
<dbReference type="AlphaFoldDB" id="A0A9P5H154"/>
<dbReference type="CDD" id="cd10170">
    <property type="entry name" value="ASKHA_NBD_HSP70"/>
    <property type="match status" value="1"/>
</dbReference>
<accession>A0A9P5H154</accession>
<gene>
    <name evidence="1" type="ORF">G7Z17_g9616</name>
</gene>
<dbReference type="EMBL" id="JAANBB010000281">
    <property type="protein sequence ID" value="KAF7544869.1"/>
    <property type="molecule type" value="Genomic_DNA"/>
</dbReference>
<keyword evidence="2" id="KW-1185">Reference proteome</keyword>
<dbReference type="PANTHER" id="PTHR14187:SF82">
    <property type="entry name" value="FAMILY CHAPERONE, PUTATIVE (AFU_ORTHOLOGUE AFUA_7G08575)-RELATED"/>
    <property type="match status" value="1"/>
</dbReference>
<dbReference type="PANTHER" id="PTHR14187">
    <property type="entry name" value="ALPHA KINASE/ELONGATION FACTOR 2 KINASE"/>
    <property type="match status" value="1"/>
</dbReference>
<name>A0A9P5H154_9HYPO</name>
<organism evidence="1 2">
    <name type="scientific">Cylindrodendrum hubeiense</name>
    <dbReference type="NCBI Taxonomy" id="595255"/>
    <lineage>
        <taxon>Eukaryota</taxon>
        <taxon>Fungi</taxon>
        <taxon>Dikarya</taxon>
        <taxon>Ascomycota</taxon>
        <taxon>Pezizomycotina</taxon>
        <taxon>Sordariomycetes</taxon>
        <taxon>Hypocreomycetidae</taxon>
        <taxon>Hypocreales</taxon>
        <taxon>Nectriaceae</taxon>
        <taxon>Cylindrodendrum</taxon>
    </lineage>
</organism>
<sequence>MARADGYRAPPPSPMTGQERRLVVCVDYGATYSAAAWALTTKEAAAVDDIHVVRKWGKYFADKVPSSYAYSPNGNTWGYGVGNGAQGIRWSKLGLGPKSRLEAFTELRRAVEDARLRIGCDAKQQGEIPAHKLKSPSDVATDYLTEIATCVLQDVIANNDPQIIKQLPLDLVITHPVHWDYKAQNMLFRAANSAFQKALRRVSSGNDNPWAHGTIRLTTEPAACTQYMIRILQDQGLNKLKNGSCFTVVDAGGVTICNLTTSCSGVRCGASRIDDSFMRELLPQILGEGYIKLLNDSETEQNDKELPFVPTSPELQVMMDRFQPIKNQFSGPWDPDQRSREIALSIIAGFGDMGFATGGVQNGKICKDGLDNVTGEYDDIKWLIAKGDLISQDEGIQVAQGMVQKFGQGEKKAGTVTIVFTSGQGAEEKLEDEDGTRDDGVLTHDLAYDLTDEYRGKSKNTKNNLRSNEAEMRLSISVNLQSARIRLIQEDAWQAGEHSRCLDSIDFSFESPP</sequence>
<evidence type="ECO:0000313" key="1">
    <source>
        <dbReference type="EMBL" id="KAF7544869.1"/>
    </source>
</evidence>
<comment type="caution">
    <text evidence="1">The sequence shown here is derived from an EMBL/GenBank/DDBJ whole genome shotgun (WGS) entry which is preliminary data.</text>
</comment>
<dbReference type="InterPro" id="IPR043129">
    <property type="entry name" value="ATPase_NBD"/>
</dbReference>
<protein>
    <submittedName>
        <fullName evidence="1">Uncharacterized protein</fullName>
    </submittedName>
</protein>
<evidence type="ECO:0000313" key="2">
    <source>
        <dbReference type="Proteomes" id="UP000722485"/>
    </source>
</evidence>
<dbReference type="SUPFAM" id="SSF53067">
    <property type="entry name" value="Actin-like ATPase domain"/>
    <property type="match status" value="1"/>
</dbReference>
<dbReference type="Gene3D" id="3.30.420.40">
    <property type="match status" value="1"/>
</dbReference>